<dbReference type="Proteomes" id="UP001589532">
    <property type="component" value="Unassembled WGS sequence"/>
</dbReference>
<dbReference type="Gene3D" id="3.40.50.720">
    <property type="entry name" value="NAD(P)-binding Rossmann-like Domain"/>
    <property type="match status" value="1"/>
</dbReference>
<proteinExistence type="predicted"/>
<dbReference type="Pfam" id="PF01370">
    <property type="entry name" value="Epimerase"/>
    <property type="match status" value="1"/>
</dbReference>
<evidence type="ECO:0000313" key="2">
    <source>
        <dbReference type="EMBL" id="MFB9623089.1"/>
    </source>
</evidence>
<dbReference type="InterPro" id="IPR036291">
    <property type="entry name" value="NAD(P)-bd_dom_sf"/>
</dbReference>
<evidence type="ECO:0000313" key="3">
    <source>
        <dbReference type="Proteomes" id="UP001589532"/>
    </source>
</evidence>
<comment type="caution">
    <text evidence="2">The sequence shown here is derived from an EMBL/GenBank/DDBJ whole genome shotgun (WGS) entry which is preliminary data.</text>
</comment>
<evidence type="ECO:0000259" key="1">
    <source>
        <dbReference type="Pfam" id="PF01370"/>
    </source>
</evidence>
<sequence>MKILVIGGSRFLGRAVAVEALARGHEVTTFNRGLSHADLPGVEVVRGDREVRADLDRLAAGRSWDAVVDTCGYVPRVVGESVRALSGHAGTYAFVSSVSAIDGFPGEPATEDKPGWACAPDAGPDDGDYGVLKAGCERAVEQGFDGSALIVRPGLILGPYEEVGRLPWWLSRIARGGRVLAPGDPATPMQLVDVRDVAIFTLDQAEQGASGTHVVTGPAGNTTYGEWLGLCKEVTGSDAEFVWLESEFLVEQGAGLWVELPLWGGPPSAETDNFWSVPTAKAQAAGLRTRPVAETVRDTWAWLREIPEEQRVYGVKSTHGMAPEKEAAILAAWAARSE</sequence>
<name>A0ABV5RUJ0_9ACTN</name>
<dbReference type="SUPFAM" id="SSF51735">
    <property type="entry name" value="NAD(P)-binding Rossmann-fold domains"/>
    <property type="match status" value="1"/>
</dbReference>
<feature type="domain" description="NAD-dependent epimerase/dehydratase" evidence="1">
    <location>
        <begin position="3"/>
        <end position="72"/>
    </location>
</feature>
<dbReference type="PANTHER" id="PTHR43245">
    <property type="entry name" value="BIFUNCTIONAL POLYMYXIN RESISTANCE PROTEIN ARNA"/>
    <property type="match status" value="1"/>
</dbReference>
<gene>
    <name evidence="2" type="ORF">ACFFSA_08340</name>
</gene>
<accession>A0ABV5RUJ0</accession>
<dbReference type="InterPro" id="IPR050177">
    <property type="entry name" value="Lipid_A_modif_metabolic_enz"/>
</dbReference>
<reference evidence="2 3" key="1">
    <citation type="submission" date="2024-09" db="EMBL/GenBank/DDBJ databases">
        <authorList>
            <person name="Sun Q."/>
            <person name="Mori K."/>
        </authorList>
    </citation>
    <scope>NUCLEOTIDE SEQUENCE [LARGE SCALE GENOMIC DNA]</scope>
    <source>
        <strain evidence="2 3">JCM 3143</strain>
    </source>
</reference>
<protein>
    <submittedName>
        <fullName evidence="2">NAD-dependent epimerase/dehydratase family protein</fullName>
    </submittedName>
</protein>
<dbReference type="EMBL" id="JBHMBW010000004">
    <property type="protein sequence ID" value="MFB9623089.1"/>
    <property type="molecule type" value="Genomic_DNA"/>
</dbReference>
<dbReference type="RefSeq" id="WP_345002381.1">
    <property type="nucleotide sequence ID" value="NZ_BAAAXV010000011.1"/>
</dbReference>
<keyword evidence="3" id="KW-1185">Reference proteome</keyword>
<organism evidence="2 3">
    <name type="scientific">Nonomuraea helvata</name>
    <dbReference type="NCBI Taxonomy" id="37484"/>
    <lineage>
        <taxon>Bacteria</taxon>
        <taxon>Bacillati</taxon>
        <taxon>Actinomycetota</taxon>
        <taxon>Actinomycetes</taxon>
        <taxon>Streptosporangiales</taxon>
        <taxon>Streptosporangiaceae</taxon>
        <taxon>Nonomuraea</taxon>
    </lineage>
</organism>
<dbReference type="InterPro" id="IPR001509">
    <property type="entry name" value="Epimerase_deHydtase"/>
</dbReference>
<dbReference type="PANTHER" id="PTHR43245:SF13">
    <property type="entry name" value="UDP-D-APIOSE_UDP-D-XYLOSE SYNTHASE 2"/>
    <property type="match status" value="1"/>
</dbReference>